<dbReference type="Proteomes" id="UP000308181">
    <property type="component" value="Unassembled WGS sequence"/>
</dbReference>
<protein>
    <submittedName>
        <fullName evidence="2">DUF3857 domain-containing protein</fullName>
    </submittedName>
</protein>
<feature type="signal peptide" evidence="1">
    <location>
        <begin position="1"/>
        <end position="17"/>
    </location>
</feature>
<name>A0A4U1BXJ3_9SPHI</name>
<dbReference type="OrthoDB" id="98874at2"/>
<proteinExistence type="predicted"/>
<keyword evidence="1" id="KW-0732">Signal</keyword>
<dbReference type="Gene3D" id="2.60.120.1130">
    <property type="match status" value="1"/>
</dbReference>
<evidence type="ECO:0000313" key="2">
    <source>
        <dbReference type="EMBL" id="TKB97746.1"/>
    </source>
</evidence>
<dbReference type="Gene3D" id="2.60.40.3140">
    <property type="match status" value="1"/>
</dbReference>
<feature type="chain" id="PRO_5020506645" evidence="1">
    <location>
        <begin position="18"/>
        <end position="657"/>
    </location>
</feature>
<dbReference type="RefSeq" id="WP_136826321.1">
    <property type="nucleotide sequence ID" value="NZ_SWBP01000003.1"/>
</dbReference>
<dbReference type="EMBL" id="SWBP01000003">
    <property type="protein sequence ID" value="TKB97746.1"/>
    <property type="molecule type" value="Genomic_DNA"/>
</dbReference>
<gene>
    <name evidence="2" type="ORF">FA046_10305</name>
</gene>
<evidence type="ECO:0000256" key="1">
    <source>
        <dbReference type="SAM" id="SignalP"/>
    </source>
</evidence>
<accession>A0A4U1BXJ3</accession>
<comment type="caution">
    <text evidence="2">The sequence shown here is derived from an EMBL/GenBank/DDBJ whole genome shotgun (WGS) entry which is preliminary data.</text>
</comment>
<keyword evidence="3" id="KW-1185">Reference proteome</keyword>
<sequence>MKRIFYFILLLPFFTSAQDISADFLPGAVSIQDLQQNICPIDTTANAFYIDDFGYASLNTNDDGYNISYMRHAKIKMLNKKGFDEATIEIILKKSDTFKFEKISEIKAVTYYLENGVIQRAELKPTNIYKEELNKYTDRVKFTMPHLEDGCIIEYSYNIISPYIFNLSSWDFQESIPKTKSLFRAVIPGIFNYNASLKGTLKLSDQKATIISACFNDRGITCDCSDLRYTMLNIPAFKTEEYMTNPKNFISSVSFELMEVFLNGATRKFTKTWENIYQDLKADSEFFGQIKRGSDLFKTEIDSIKIVPEIDELSKAKSVYSLVKNWFNWNNVYGYGTENGVKKAYTTHTGNIGDINLALVAALQYAGIKTEPVLLSTRNNGLPVEIYPVITDFNYVIAKVNIDDNTYLLDATDKTLDFGLLPYQALNGKGRAISKDSTYWVNLIPVRKQRDLTQLDLKLKEDGKFYGVLKKYFYDYAAYDERKSIQKFATEEEFINNLDEKQPRLKINNYKINNLNSPSEILIEEFEIELDGFDNLNTGKLFLNPFILIKRQENPFKLVKRDYPVDFFTPTEEIYILNLEIPEKFNIINLPESVALKLPNDGGKYLFSASKNGNMLTISQNLSLKPIFQSNEYPYLKELMNKMILNNKVDLILERSK</sequence>
<reference evidence="2 3" key="1">
    <citation type="submission" date="2019-04" db="EMBL/GenBank/DDBJ databases">
        <title>Pedobacter sp. AR-3-17 sp. nov., isolated from Arctic soil.</title>
        <authorList>
            <person name="Dahal R.H."/>
            <person name="Kim D.-U."/>
        </authorList>
    </citation>
    <scope>NUCLEOTIDE SEQUENCE [LARGE SCALE GENOMIC DNA]</scope>
    <source>
        <strain evidence="2 3">AR-3-17</strain>
    </source>
</reference>
<evidence type="ECO:0000313" key="3">
    <source>
        <dbReference type="Proteomes" id="UP000308181"/>
    </source>
</evidence>
<dbReference type="Gene3D" id="3.10.620.30">
    <property type="match status" value="1"/>
</dbReference>
<organism evidence="2 3">
    <name type="scientific">Pedobacter cryophilus</name>
    <dbReference type="NCBI Taxonomy" id="2571271"/>
    <lineage>
        <taxon>Bacteria</taxon>
        <taxon>Pseudomonadati</taxon>
        <taxon>Bacteroidota</taxon>
        <taxon>Sphingobacteriia</taxon>
        <taxon>Sphingobacteriales</taxon>
        <taxon>Sphingobacteriaceae</taxon>
        <taxon>Pedobacter</taxon>
    </lineage>
</organism>
<dbReference type="AlphaFoldDB" id="A0A4U1BXJ3"/>